<dbReference type="Gene3D" id="3.20.20.70">
    <property type="entry name" value="Aldolase class I"/>
    <property type="match status" value="1"/>
</dbReference>
<evidence type="ECO:0000256" key="1">
    <source>
        <dbReference type="ARBA" id="ARBA00000567"/>
    </source>
</evidence>
<dbReference type="SMART" id="SM01133">
    <property type="entry name" value="DeoC"/>
    <property type="match status" value="1"/>
</dbReference>
<keyword evidence="8" id="KW-1185">Reference proteome</keyword>
<dbReference type="SUPFAM" id="SSF51569">
    <property type="entry name" value="Aldolase"/>
    <property type="match status" value="1"/>
</dbReference>
<evidence type="ECO:0000313" key="7">
    <source>
        <dbReference type="EMBL" id="MCA2096387.1"/>
    </source>
</evidence>
<reference evidence="8" key="1">
    <citation type="submission" date="2023-07" db="EMBL/GenBank/DDBJ databases">
        <title>FDA dAtabase for Regulatory Grade micrObial Sequences (FDA-ARGOS): Supporting development and validation of Infectious Disease Dx tests.</title>
        <authorList>
            <person name="Sproer C."/>
            <person name="Gronow S."/>
            <person name="Severitt S."/>
            <person name="Schroder I."/>
            <person name="Tallon L."/>
            <person name="Sadzewicz L."/>
            <person name="Zhao X."/>
            <person name="Boylan J."/>
            <person name="Ott S."/>
            <person name="Bowen H."/>
            <person name="Vavikolanu K."/>
            <person name="Hazen T."/>
            <person name="Aluvathingal J."/>
            <person name="Nadendla S."/>
            <person name="Lowell S."/>
            <person name="Myers T."/>
            <person name="Yan Y."/>
        </authorList>
    </citation>
    <scope>NUCLEOTIDE SEQUENCE [LARGE SCALE GENOMIC DNA]</scope>
    <source>
        <strain evidence="8">FDAARGOS_1538</strain>
    </source>
</reference>
<comment type="similarity">
    <text evidence="3 6">Belongs to the aldolase LacD family.</text>
</comment>
<keyword evidence="5 6" id="KW-0456">Lyase</keyword>
<dbReference type="NCBIfam" id="NF009498">
    <property type="entry name" value="PRK12858.1"/>
    <property type="match status" value="1"/>
</dbReference>
<dbReference type="Pfam" id="PF01791">
    <property type="entry name" value="DeoC"/>
    <property type="match status" value="1"/>
</dbReference>
<gene>
    <name evidence="6" type="primary">lacD</name>
    <name evidence="7" type="ORF">LDJ82_05605</name>
</gene>
<dbReference type="InterPro" id="IPR050552">
    <property type="entry name" value="LacD_aldolase"/>
</dbReference>
<evidence type="ECO:0000256" key="6">
    <source>
        <dbReference type="HAMAP-Rule" id="MF_00734"/>
    </source>
</evidence>
<name>A0ABS7Z139_9FIRM</name>
<comment type="pathway">
    <text evidence="2 6">Carbohydrate metabolism; D-tagatose 6-phosphate degradation; D-glyceraldehyde 3-phosphate and glycerone phosphate from D-tagatose 6-phosphate: step 2/2.</text>
</comment>
<dbReference type="InterPro" id="IPR005927">
    <property type="entry name" value="Tag_1.6-dipho_adolase"/>
</dbReference>
<evidence type="ECO:0000313" key="8">
    <source>
        <dbReference type="Proteomes" id="UP001198374"/>
    </source>
</evidence>
<evidence type="ECO:0000256" key="5">
    <source>
        <dbReference type="ARBA" id="ARBA00023239"/>
    </source>
</evidence>
<accession>A0ABS7Z139</accession>
<sequence length="328" mass="36996">MKISKEKLANLKILVNEDGAIAALAIDQRGSMEKMMEKANPDLNNVEGIGAYKELVSKELTPYASSILLDPIYGEKGIKAKDENAGLILSYEQTGYDEYDEGRLPRLIDFMSVLRAKEMGANAIKTLLYYDCDDEEKTNDIKKAWVERVGYECEGLGLPHFLEIITYDRNMDSEKNAEYAKVRPHKVNSAMKEFSDPRYKVDVLKVETPTNMNFVEGLGKEEAVYTREEAIKHFKDQSESTNLPYIFLSGGITASLFQETLKLAKEAEANFNGVLCGRATWKDSVEIFGKDQAEAKKWLETTGKENIQTLNEVLKQTAHSVFDKIEEA</sequence>
<protein>
    <recommendedName>
        <fullName evidence="6">Tagatose 1,6-diphosphate aldolase</fullName>
        <ecNumber evidence="6">4.1.2.40</ecNumber>
    </recommendedName>
    <alternativeName>
        <fullName evidence="6">D-tagatose-1,6-bisphosphate aldolase</fullName>
    </alternativeName>
    <alternativeName>
        <fullName evidence="6">Tagatose-bisphosphate aldolase</fullName>
    </alternativeName>
</protein>
<comment type="catalytic activity">
    <reaction evidence="1 6">
        <text>D-tagatofuranose 1,6-bisphosphate = D-glyceraldehyde 3-phosphate + dihydroxyacetone phosphate</text>
        <dbReference type="Rhea" id="RHEA:22948"/>
        <dbReference type="ChEBI" id="CHEBI:57642"/>
        <dbReference type="ChEBI" id="CHEBI:58694"/>
        <dbReference type="ChEBI" id="CHEBI:59776"/>
        <dbReference type="EC" id="4.1.2.40"/>
    </reaction>
</comment>
<comment type="caution">
    <text evidence="7">The sequence shown here is derived from an EMBL/GenBank/DDBJ whole genome shotgun (WGS) entry which is preliminary data.</text>
</comment>
<dbReference type="InterPro" id="IPR002915">
    <property type="entry name" value="DeoC/FbaB/LacD_aldolase"/>
</dbReference>
<dbReference type="EC" id="4.1.2.40" evidence="6"/>
<dbReference type="HAMAP" id="MF_00734">
    <property type="entry name" value="LacD"/>
    <property type="match status" value="1"/>
</dbReference>
<dbReference type="EMBL" id="JAIWIY010000001">
    <property type="protein sequence ID" value="MCA2096387.1"/>
    <property type="molecule type" value="Genomic_DNA"/>
</dbReference>
<keyword evidence="4 6" id="KW-0423">Lactose metabolism</keyword>
<evidence type="ECO:0000256" key="2">
    <source>
        <dbReference type="ARBA" id="ARBA00005191"/>
    </source>
</evidence>
<evidence type="ECO:0000256" key="3">
    <source>
        <dbReference type="ARBA" id="ARBA00008679"/>
    </source>
</evidence>
<evidence type="ECO:0000256" key="4">
    <source>
        <dbReference type="ARBA" id="ARBA00022736"/>
    </source>
</evidence>
<dbReference type="PANTHER" id="PTHR39340">
    <property type="entry name" value="SULFOFRUCTOSEPHOSPHATE ALDOLASE"/>
    <property type="match status" value="1"/>
</dbReference>
<dbReference type="PANTHER" id="PTHR39340:SF1">
    <property type="entry name" value="SULFOFRUCTOSEPHOSPHATE ALDOLASE"/>
    <property type="match status" value="1"/>
</dbReference>
<dbReference type="Proteomes" id="UP001198374">
    <property type="component" value="Unassembled WGS sequence"/>
</dbReference>
<proteinExistence type="inferred from homology"/>
<organism evidence="7 8">
    <name type="scientific">Anaerococcus degeneri</name>
    <dbReference type="NCBI Taxonomy" id="361500"/>
    <lineage>
        <taxon>Bacteria</taxon>
        <taxon>Bacillati</taxon>
        <taxon>Bacillota</taxon>
        <taxon>Tissierellia</taxon>
        <taxon>Tissierellales</taxon>
        <taxon>Peptoniphilaceae</taxon>
        <taxon>Anaerococcus</taxon>
    </lineage>
</organism>
<dbReference type="InterPro" id="IPR013785">
    <property type="entry name" value="Aldolase_TIM"/>
</dbReference>
<dbReference type="RefSeq" id="WP_209774447.1">
    <property type="nucleotide sequence ID" value="NZ_JAGGLO010000007.1"/>
</dbReference>